<dbReference type="PANTHER" id="PTHR31234:SF2">
    <property type="entry name" value="OS05G0199100 PROTEIN"/>
    <property type="match status" value="1"/>
</dbReference>
<name>A0A7J7LL28_9MAGN</name>
<keyword evidence="4" id="KW-1185">Reference proteome</keyword>
<dbReference type="GO" id="GO:0098542">
    <property type="term" value="P:defense response to other organism"/>
    <property type="evidence" value="ECO:0007669"/>
    <property type="project" value="InterPro"/>
</dbReference>
<dbReference type="Proteomes" id="UP000541444">
    <property type="component" value="Unassembled WGS sequence"/>
</dbReference>
<keyword evidence="2" id="KW-0472">Membrane</keyword>
<evidence type="ECO:0000256" key="1">
    <source>
        <dbReference type="ARBA" id="ARBA00004370"/>
    </source>
</evidence>
<dbReference type="PANTHER" id="PTHR31234">
    <property type="entry name" value="LATE EMBRYOGENESIS ABUNDANT (LEA) HYDROXYPROLINE-RICH GLYCOPROTEIN FAMILY"/>
    <property type="match status" value="1"/>
</dbReference>
<gene>
    <name evidence="3" type="ORF">GIB67_039052</name>
</gene>
<dbReference type="InterPro" id="IPR044839">
    <property type="entry name" value="NDR1-like"/>
</dbReference>
<dbReference type="OrthoDB" id="777167at2759"/>
<evidence type="ECO:0000313" key="3">
    <source>
        <dbReference type="EMBL" id="KAF6143269.1"/>
    </source>
</evidence>
<organism evidence="3 4">
    <name type="scientific">Kingdonia uniflora</name>
    <dbReference type="NCBI Taxonomy" id="39325"/>
    <lineage>
        <taxon>Eukaryota</taxon>
        <taxon>Viridiplantae</taxon>
        <taxon>Streptophyta</taxon>
        <taxon>Embryophyta</taxon>
        <taxon>Tracheophyta</taxon>
        <taxon>Spermatophyta</taxon>
        <taxon>Magnoliopsida</taxon>
        <taxon>Ranunculales</taxon>
        <taxon>Circaeasteraceae</taxon>
        <taxon>Kingdonia</taxon>
    </lineage>
</organism>
<evidence type="ECO:0000313" key="4">
    <source>
        <dbReference type="Proteomes" id="UP000541444"/>
    </source>
</evidence>
<dbReference type="GO" id="GO:0005886">
    <property type="term" value="C:plasma membrane"/>
    <property type="evidence" value="ECO:0007669"/>
    <property type="project" value="TreeGrafter"/>
</dbReference>
<dbReference type="EMBL" id="JACGCM010002208">
    <property type="protein sequence ID" value="KAF6143269.1"/>
    <property type="molecule type" value="Genomic_DNA"/>
</dbReference>
<proteinExistence type="predicted"/>
<protein>
    <submittedName>
        <fullName evidence="3">Uncharacterized protein</fullName>
    </submittedName>
</protein>
<comment type="subcellular location">
    <subcellularLocation>
        <location evidence="1">Membrane</location>
    </subcellularLocation>
</comment>
<evidence type="ECO:0000256" key="2">
    <source>
        <dbReference type="ARBA" id="ARBA00023136"/>
    </source>
</evidence>
<dbReference type="AlphaFoldDB" id="A0A7J7LL28"/>
<comment type="caution">
    <text evidence="3">The sequence shown here is derived from an EMBL/GenBank/DDBJ whole genome shotgun (WGS) entry which is preliminary data.</text>
</comment>
<reference evidence="3 4" key="1">
    <citation type="journal article" date="2020" name="IScience">
        <title>Genome Sequencing of the Endangered Kingdonia uniflora (Circaeasteraceae, Ranunculales) Reveals Potential Mechanisms of Evolutionary Specialization.</title>
        <authorList>
            <person name="Sun Y."/>
            <person name="Deng T."/>
            <person name="Zhang A."/>
            <person name="Moore M.J."/>
            <person name="Landis J.B."/>
            <person name="Lin N."/>
            <person name="Zhang H."/>
            <person name="Zhang X."/>
            <person name="Huang J."/>
            <person name="Zhang X."/>
            <person name="Sun H."/>
            <person name="Wang H."/>
        </authorList>
    </citation>
    <scope>NUCLEOTIDE SEQUENCE [LARGE SCALE GENOMIC DNA]</scope>
    <source>
        <strain evidence="3">TB1705</strain>
        <tissue evidence="3">Leaf</tissue>
    </source>
</reference>
<accession>A0A7J7LL28</accession>
<sequence>MIIGTGLFPAFHHRSKKITTLTATITNTRLELDSGTVTSLNEDLKKKNGLPLEIQLETIFFYSIISTSVKWNDMVIGSGSFPAFKHRSKRITPLTVSITGTGLDLDSDTALSLNEDFKKNGLPLEIQLKTYIQE</sequence>